<comment type="similarity">
    <text evidence="1">Belongs to the AHA1 family.</text>
</comment>
<reference evidence="3 4" key="1">
    <citation type="submission" date="2015-11" db="EMBL/GenBank/DDBJ databases">
        <title>Draft genome sequence of Paramesorhizobium deserti A-3-E, a strain highly resistant to diverse beta-lactam antibiotics.</title>
        <authorList>
            <person name="Lv R."/>
            <person name="Yang X."/>
            <person name="Fang N."/>
            <person name="Guo J."/>
            <person name="Luo X."/>
            <person name="Peng F."/>
            <person name="Yang R."/>
            <person name="Cui Y."/>
            <person name="Fang C."/>
            <person name="Song Y."/>
        </authorList>
    </citation>
    <scope>NUCLEOTIDE SEQUENCE [LARGE SCALE GENOMIC DNA]</scope>
    <source>
        <strain evidence="3 4">A-3-E</strain>
    </source>
</reference>
<evidence type="ECO:0000313" key="4">
    <source>
        <dbReference type="Proteomes" id="UP000070107"/>
    </source>
</evidence>
<organism evidence="3 4">
    <name type="scientific">Paramesorhizobium deserti</name>
    <dbReference type="NCBI Taxonomy" id="1494590"/>
    <lineage>
        <taxon>Bacteria</taxon>
        <taxon>Pseudomonadati</taxon>
        <taxon>Pseudomonadota</taxon>
        <taxon>Alphaproteobacteria</taxon>
        <taxon>Hyphomicrobiales</taxon>
        <taxon>Phyllobacteriaceae</taxon>
        <taxon>Paramesorhizobium</taxon>
    </lineage>
</organism>
<dbReference type="Proteomes" id="UP000070107">
    <property type="component" value="Unassembled WGS sequence"/>
</dbReference>
<evidence type="ECO:0000313" key="3">
    <source>
        <dbReference type="EMBL" id="KXF74675.1"/>
    </source>
</evidence>
<proteinExistence type="inferred from homology"/>
<dbReference type="STRING" id="1494590.ATN84_22535"/>
<dbReference type="RefSeq" id="WP_068885247.1">
    <property type="nucleotide sequence ID" value="NZ_LNTU01000041.1"/>
</dbReference>
<dbReference type="Gene3D" id="3.30.530.20">
    <property type="match status" value="1"/>
</dbReference>
<comment type="caution">
    <text evidence="3">The sequence shown here is derived from an EMBL/GenBank/DDBJ whole genome shotgun (WGS) entry which is preliminary data.</text>
</comment>
<protein>
    <submittedName>
        <fullName evidence="3">ATPase</fullName>
    </submittedName>
</protein>
<dbReference type="InterPro" id="IPR023393">
    <property type="entry name" value="START-like_dom_sf"/>
</dbReference>
<dbReference type="Pfam" id="PF08327">
    <property type="entry name" value="AHSA1"/>
    <property type="match status" value="1"/>
</dbReference>
<dbReference type="InterPro" id="IPR013538">
    <property type="entry name" value="ASHA1/2-like_C"/>
</dbReference>
<dbReference type="SUPFAM" id="SSF55961">
    <property type="entry name" value="Bet v1-like"/>
    <property type="match status" value="1"/>
</dbReference>
<accession>A0A135HN91</accession>
<keyword evidence="4" id="KW-1185">Reference proteome</keyword>
<dbReference type="EMBL" id="LNTU01000041">
    <property type="protein sequence ID" value="KXF74675.1"/>
    <property type="molecule type" value="Genomic_DNA"/>
</dbReference>
<dbReference type="CDD" id="cd08891">
    <property type="entry name" value="SRPBCC_CalC"/>
    <property type="match status" value="1"/>
</dbReference>
<feature type="domain" description="Activator of Hsp90 ATPase homologue 1/2-like C-terminal" evidence="2">
    <location>
        <begin position="19"/>
        <end position="157"/>
    </location>
</feature>
<dbReference type="OrthoDB" id="793407at2"/>
<sequence>MNTRIPIASVKQSVVVEVPIDHAFKVFTEDFGSFKPPEHNLLAVPIAETVFERRVGGHIVDRGVDGSKCRWARVLVYEPPNRVLLSWDISPQWRIETDPNKTSEWEVRFTAETANRTRVELEHRNLERHGEGWESERDGVAGDQGWPLYLQRFADLLTSRVA</sequence>
<evidence type="ECO:0000259" key="2">
    <source>
        <dbReference type="Pfam" id="PF08327"/>
    </source>
</evidence>
<name>A0A135HN91_9HYPH</name>
<gene>
    <name evidence="3" type="ORF">ATN84_22535</name>
</gene>
<evidence type="ECO:0000256" key="1">
    <source>
        <dbReference type="ARBA" id="ARBA00006817"/>
    </source>
</evidence>
<dbReference type="AlphaFoldDB" id="A0A135HN91"/>